<dbReference type="PIRSF" id="PIRSF000804">
    <property type="entry name" value="DNA_pol_III_b"/>
    <property type="match status" value="1"/>
</dbReference>
<dbReference type="STRING" id="1297750.SAMN05444405_102190"/>
<keyword evidence="7 10" id="KW-0235">DNA replication</keyword>
<evidence type="ECO:0000256" key="5">
    <source>
        <dbReference type="ARBA" id="ARBA00022679"/>
    </source>
</evidence>
<dbReference type="OrthoDB" id="8421503at2"/>
<comment type="similarity">
    <text evidence="2 10">Belongs to the beta sliding clamp family.</text>
</comment>
<feature type="domain" description="DNA polymerase III beta sliding clamp central" evidence="12">
    <location>
        <begin position="133"/>
        <end position="245"/>
    </location>
</feature>
<evidence type="ECO:0000256" key="8">
    <source>
        <dbReference type="ARBA" id="ARBA00022932"/>
    </source>
</evidence>
<keyword evidence="5 10" id="KW-0808">Transferase</keyword>
<keyword evidence="15" id="KW-1185">Reference proteome</keyword>
<dbReference type="Pfam" id="PF02768">
    <property type="entry name" value="DNA_pol3_beta_3"/>
    <property type="match status" value="1"/>
</dbReference>
<dbReference type="EMBL" id="FQTV01000002">
    <property type="protein sequence ID" value="SHE61343.1"/>
    <property type="molecule type" value="Genomic_DNA"/>
</dbReference>
<feature type="domain" description="DNA polymerase III beta sliding clamp N-terminal" evidence="11">
    <location>
        <begin position="1"/>
        <end position="119"/>
    </location>
</feature>
<evidence type="ECO:0000259" key="12">
    <source>
        <dbReference type="Pfam" id="PF02767"/>
    </source>
</evidence>
<evidence type="ECO:0000256" key="4">
    <source>
        <dbReference type="ARBA" id="ARBA00022490"/>
    </source>
</evidence>
<dbReference type="Gene3D" id="3.70.10.10">
    <property type="match status" value="1"/>
</dbReference>
<evidence type="ECO:0000256" key="2">
    <source>
        <dbReference type="ARBA" id="ARBA00010752"/>
    </source>
</evidence>
<evidence type="ECO:0000256" key="6">
    <source>
        <dbReference type="ARBA" id="ARBA00022695"/>
    </source>
</evidence>
<sequence>MKFVVSSTALSSHLQAISRVINSKNALPILDCFLFELEDGKLSVTVSDSETTMVTSLEVNESDANGSFAVGAKTILDALKEIPEQPLSFEVNVETYEISVQYQNGKYSLVGQNADEYPQSPSLGDNAVRLEMNADLVLTGINRALFATADDELRPVMNGIYFDITTEDITFVASDGHKLARSKTFAAKGSERAAFILPKKPASLLKNLLPKESGSVTIEFDDRNAVFTLENYRMVCRLIEGRFPNYNSVIPQNNPHKVTIDRLQLISALKRVSIFSSQASSLIKLRMQENLVVISAQDIDFSTSAEESLVCQYQGAPMSIGFKSTFLIDILNNISSTDVIIELADPSRAGVIVPLEQEEDDDLLMLLMPMMLND</sequence>
<organism evidence="14 15">
    <name type="scientific">Bacteroides luti</name>
    <dbReference type="NCBI Taxonomy" id="1297750"/>
    <lineage>
        <taxon>Bacteria</taxon>
        <taxon>Pseudomonadati</taxon>
        <taxon>Bacteroidota</taxon>
        <taxon>Bacteroidia</taxon>
        <taxon>Bacteroidales</taxon>
        <taxon>Bacteroidaceae</taxon>
        <taxon>Bacteroides</taxon>
    </lineage>
</organism>
<gene>
    <name evidence="14" type="ORF">SAMN05444405_102190</name>
</gene>
<comment type="subcellular location">
    <subcellularLocation>
        <location evidence="1 10">Cytoplasm</location>
    </subcellularLocation>
</comment>
<evidence type="ECO:0000256" key="1">
    <source>
        <dbReference type="ARBA" id="ARBA00004496"/>
    </source>
</evidence>
<reference evidence="14 15" key="1">
    <citation type="submission" date="2016-11" db="EMBL/GenBank/DDBJ databases">
        <authorList>
            <person name="Jaros S."/>
            <person name="Januszkiewicz K."/>
            <person name="Wedrychowicz H."/>
        </authorList>
    </citation>
    <scope>NUCLEOTIDE SEQUENCE [LARGE SCALE GENOMIC DNA]</scope>
    <source>
        <strain evidence="14 15">DSM 26991</strain>
    </source>
</reference>
<feature type="domain" description="DNA polymerase III beta sliding clamp C-terminal" evidence="13">
    <location>
        <begin position="248"/>
        <end position="370"/>
    </location>
</feature>
<keyword evidence="4 10" id="KW-0963">Cytoplasm</keyword>
<dbReference type="GO" id="GO:0008408">
    <property type="term" value="F:3'-5' exonuclease activity"/>
    <property type="evidence" value="ECO:0007669"/>
    <property type="project" value="InterPro"/>
</dbReference>
<dbReference type="SMART" id="SM00480">
    <property type="entry name" value="POL3Bc"/>
    <property type="match status" value="1"/>
</dbReference>
<dbReference type="PANTHER" id="PTHR30478:SF0">
    <property type="entry name" value="BETA SLIDING CLAMP"/>
    <property type="match status" value="1"/>
</dbReference>
<dbReference type="RefSeq" id="WP_073398995.1">
    <property type="nucleotide sequence ID" value="NZ_FQTV01000002.1"/>
</dbReference>
<accession>A0A1M4UXI0</accession>
<evidence type="ECO:0000259" key="13">
    <source>
        <dbReference type="Pfam" id="PF02768"/>
    </source>
</evidence>
<comment type="subunit">
    <text evidence="10">Forms a ring-shaped head-to-tail homodimer around DNA.</text>
</comment>
<evidence type="ECO:0000313" key="14">
    <source>
        <dbReference type="EMBL" id="SHE61343.1"/>
    </source>
</evidence>
<dbReference type="InterPro" id="IPR001001">
    <property type="entry name" value="DNA_polIII_beta"/>
</dbReference>
<name>A0A1M4UXI0_9BACE</name>
<dbReference type="GO" id="GO:0003677">
    <property type="term" value="F:DNA binding"/>
    <property type="evidence" value="ECO:0007669"/>
    <property type="project" value="UniProtKB-UniRule"/>
</dbReference>
<dbReference type="InterPro" id="IPR022637">
    <property type="entry name" value="DNA_polIII_beta_cen"/>
</dbReference>
<dbReference type="GO" id="GO:0005737">
    <property type="term" value="C:cytoplasm"/>
    <property type="evidence" value="ECO:0007669"/>
    <property type="project" value="UniProtKB-SubCell"/>
</dbReference>
<comment type="function">
    <text evidence="10">Confers DNA tethering and processivity to DNA polymerases and other proteins. Acts as a clamp, forming a ring around DNA (a reaction catalyzed by the clamp-loading complex) which diffuses in an ATP-independent manner freely and bidirectionally along dsDNA. Initially characterized for its ability to contact the catalytic subunit of DNA polymerase III (Pol III), a complex, multichain enzyme responsible for most of the replicative synthesis in bacteria; Pol III exhibits 3'-5' exonuclease proofreading activity. The beta chain is required for initiation of replication as well as for processivity of DNA replication.</text>
</comment>
<keyword evidence="9" id="KW-0238">DNA-binding</keyword>
<dbReference type="CDD" id="cd00140">
    <property type="entry name" value="beta_clamp"/>
    <property type="match status" value="1"/>
</dbReference>
<keyword evidence="6 10" id="KW-0548">Nucleotidyltransferase</keyword>
<dbReference type="GO" id="GO:0009360">
    <property type="term" value="C:DNA polymerase III complex"/>
    <property type="evidence" value="ECO:0007669"/>
    <property type="project" value="InterPro"/>
</dbReference>
<proteinExistence type="inferred from homology"/>
<dbReference type="Pfam" id="PF02767">
    <property type="entry name" value="DNA_pol3_beta_2"/>
    <property type="match status" value="1"/>
</dbReference>
<evidence type="ECO:0000256" key="10">
    <source>
        <dbReference type="PIRNR" id="PIRNR000804"/>
    </source>
</evidence>
<evidence type="ECO:0000256" key="7">
    <source>
        <dbReference type="ARBA" id="ARBA00022705"/>
    </source>
</evidence>
<dbReference type="GO" id="GO:0003887">
    <property type="term" value="F:DNA-directed DNA polymerase activity"/>
    <property type="evidence" value="ECO:0007669"/>
    <property type="project" value="UniProtKB-UniRule"/>
</dbReference>
<dbReference type="InterPro" id="IPR022635">
    <property type="entry name" value="DNA_polIII_beta_C"/>
</dbReference>
<evidence type="ECO:0000313" key="15">
    <source>
        <dbReference type="Proteomes" id="UP000184509"/>
    </source>
</evidence>
<dbReference type="AlphaFoldDB" id="A0A1M4UXI0"/>
<evidence type="ECO:0000256" key="9">
    <source>
        <dbReference type="ARBA" id="ARBA00023125"/>
    </source>
</evidence>
<evidence type="ECO:0000256" key="3">
    <source>
        <dbReference type="ARBA" id="ARBA00021035"/>
    </source>
</evidence>
<dbReference type="InterPro" id="IPR022634">
    <property type="entry name" value="DNA_polIII_beta_N"/>
</dbReference>
<keyword evidence="8 10" id="KW-0239">DNA-directed DNA polymerase</keyword>
<dbReference type="InterPro" id="IPR046938">
    <property type="entry name" value="DNA_clamp_sf"/>
</dbReference>
<dbReference type="Gene3D" id="3.10.150.10">
    <property type="entry name" value="DNA Polymerase III, subunit A, domain 2"/>
    <property type="match status" value="1"/>
</dbReference>
<dbReference type="Pfam" id="PF00712">
    <property type="entry name" value="DNA_pol3_beta"/>
    <property type="match status" value="1"/>
</dbReference>
<dbReference type="GO" id="GO:0006271">
    <property type="term" value="P:DNA strand elongation involved in DNA replication"/>
    <property type="evidence" value="ECO:0007669"/>
    <property type="project" value="TreeGrafter"/>
</dbReference>
<evidence type="ECO:0000259" key="11">
    <source>
        <dbReference type="Pfam" id="PF00712"/>
    </source>
</evidence>
<protein>
    <recommendedName>
        <fullName evidence="3 10">Beta sliding clamp</fullName>
    </recommendedName>
</protein>
<dbReference type="NCBIfam" id="TIGR00663">
    <property type="entry name" value="dnan"/>
    <property type="match status" value="1"/>
</dbReference>
<dbReference type="SUPFAM" id="SSF55979">
    <property type="entry name" value="DNA clamp"/>
    <property type="match status" value="3"/>
</dbReference>
<dbReference type="Proteomes" id="UP000184509">
    <property type="component" value="Unassembled WGS sequence"/>
</dbReference>
<dbReference type="PANTHER" id="PTHR30478">
    <property type="entry name" value="DNA POLYMERASE III SUBUNIT BETA"/>
    <property type="match status" value="1"/>
</dbReference>